<comment type="subcellular location">
    <subcellularLocation>
        <location evidence="1">Cell membrane</location>
        <topology evidence="1">Multi-pass membrane protein</topology>
    </subcellularLocation>
</comment>
<dbReference type="SUPFAM" id="SSF103473">
    <property type="entry name" value="MFS general substrate transporter"/>
    <property type="match status" value="1"/>
</dbReference>
<keyword evidence="4 7" id="KW-1133">Transmembrane helix</keyword>
<dbReference type="PRINTS" id="PR01035">
    <property type="entry name" value="TCRTETA"/>
</dbReference>
<keyword evidence="5 7" id="KW-0472">Membrane</keyword>
<dbReference type="Pfam" id="PF07690">
    <property type="entry name" value="MFS_1"/>
    <property type="match status" value="1"/>
</dbReference>
<keyword evidence="3 7" id="KW-0812">Transmembrane</keyword>
<dbReference type="CDD" id="cd06173">
    <property type="entry name" value="MFS_MefA_like"/>
    <property type="match status" value="1"/>
</dbReference>
<dbReference type="InterPro" id="IPR011701">
    <property type="entry name" value="MFS"/>
</dbReference>
<protein>
    <submittedName>
        <fullName evidence="8">MFS family permease</fullName>
    </submittedName>
</protein>
<organism evidence="8 9">
    <name type="scientific">Salinicoccus halitifaciens</name>
    <dbReference type="NCBI Taxonomy" id="1073415"/>
    <lineage>
        <taxon>Bacteria</taxon>
        <taxon>Bacillati</taxon>
        <taxon>Bacillota</taxon>
        <taxon>Bacilli</taxon>
        <taxon>Bacillales</taxon>
        <taxon>Staphylococcaceae</taxon>
        <taxon>Salinicoccus</taxon>
    </lineage>
</organism>
<evidence type="ECO:0000313" key="9">
    <source>
        <dbReference type="Proteomes" id="UP001549019"/>
    </source>
</evidence>
<feature type="compositionally biased region" description="Basic and acidic residues" evidence="6">
    <location>
        <begin position="434"/>
        <end position="445"/>
    </location>
</feature>
<evidence type="ECO:0000256" key="5">
    <source>
        <dbReference type="ARBA" id="ARBA00023136"/>
    </source>
</evidence>
<evidence type="ECO:0000256" key="7">
    <source>
        <dbReference type="SAM" id="Phobius"/>
    </source>
</evidence>
<evidence type="ECO:0000256" key="1">
    <source>
        <dbReference type="ARBA" id="ARBA00004651"/>
    </source>
</evidence>
<dbReference type="PANTHER" id="PTHR23513:SF6">
    <property type="entry name" value="MAJOR FACILITATOR SUPERFAMILY ASSOCIATED DOMAIN-CONTAINING PROTEIN"/>
    <property type="match status" value="1"/>
</dbReference>
<feature type="transmembrane region" description="Helical" evidence="7">
    <location>
        <begin position="365"/>
        <end position="387"/>
    </location>
</feature>
<feature type="transmembrane region" description="Helical" evidence="7">
    <location>
        <begin position="15"/>
        <end position="41"/>
    </location>
</feature>
<reference evidence="8 9" key="1">
    <citation type="submission" date="2024-05" db="EMBL/GenBank/DDBJ databases">
        <title>Genomic Encyclopedia of Type Strains, Phase IV (KMG-IV): sequencing the most valuable type-strain genomes for metagenomic binning, comparative biology and taxonomic classification.</title>
        <authorList>
            <person name="Goeker M."/>
        </authorList>
    </citation>
    <scope>NUCLEOTIDE SEQUENCE [LARGE SCALE GENOMIC DNA]</scope>
    <source>
        <strain evidence="8 9">DSM 25286</strain>
    </source>
</reference>
<feature type="transmembrane region" description="Helical" evidence="7">
    <location>
        <begin position="302"/>
        <end position="322"/>
    </location>
</feature>
<sequence length="456" mass="50566">MTFTEKMPFREKQNFAVYLFSRMMLGIGDYVYLFAVSYFILYETGSSLYFSINLAISILVSVILLPFSGLLSDRGNKRRIVITGEVMFTLVLFGLFIYSYFVGISLPAIYTATFLMSLISPFIENALQASMTELFHKDRIQKIMGYVSAMLSASIIAGPVLGGILFGLFSFYQIILVYLMLFMISTIMDFLLKFNLYFDSKNYEEEAADGRTVSGFKKDITEGLNFIRKNDVLKRVLIMAAFINFVGATLSILPEKMMITELNFEPALVGYANACLGAGMIIGGLLLGSAKKMKNPLAIEKKGLIFLAVLTMLYPLPIYLGMSVVPNFIYVGLLGFMLAVSLQFINIPFGIYLQLIVPQKIKGRVLSTMALVASSLMPLGTIIYGVLYDLGGYWIINLTSGGSIAVITVLLLNKEILKKSGKSYGEAVNGADIPEEKRPERERAAEPLLPEAEAHI</sequence>
<evidence type="ECO:0000256" key="3">
    <source>
        <dbReference type="ARBA" id="ARBA00022692"/>
    </source>
</evidence>
<feature type="transmembrane region" description="Helical" evidence="7">
    <location>
        <begin position="268"/>
        <end position="290"/>
    </location>
</feature>
<evidence type="ECO:0000256" key="6">
    <source>
        <dbReference type="SAM" id="MobiDB-lite"/>
    </source>
</evidence>
<gene>
    <name evidence="8" type="ORF">ABHD89_001736</name>
</gene>
<comment type="caution">
    <text evidence="8">The sequence shown here is derived from an EMBL/GenBank/DDBJ whole genome shotgun (WGS) entry which is preliminary data.</text>
</comment>
<proteinExistence type="predicted"/>
<feature type="transmembrane region" description="Helical" evidence="7">
    <location>
        <begin position="171"/>
        <end position="192"/>
    </location>
</feature>
<dbReference type="InterPro" id="IPR001958">
    <property type="entry name" value="Tet-R_TetA/multi-R_MdtG-like"/>
</dbReference>
<feature type="transmembrane region" description="Helical" evidence="7">
    <location>
        <begin position="393"/>
        <end position="412"/>
    </location>
</feature>
<feature type="transmembrane region" description="Helical" evidence="7">
    <location>
        <begin position="47"/>
        <end position="68"/>
    </location>
</feature>
<dbReference type="PANTHER" id="PTHR23513">
    <property type="entry name" value="INTEGRAL MEMBRANE EFFLUX PROTEIN-RELATED"/>
    <property type="match status" value="1"/>
</dbReference>
<name>A0ABV2EB18_9STAP</name>
<evidence type="ECO:0000256" key="4">
    <source>
        <dbReference type="ARBA" id="ARBA00022989"/>
    </source>
</evidence>
<feature type="transmembrane region" description="Helical" evidence="7">
    <location>
        <begin position="236"/>
        <end position="253"/>
    </location>
</feature>
<dbReference type="EMBL" id="JBDZDV010000004">
    <property type="protein sequence ID" value="MET3111321.1"/>
    <property type="molecule type" value="Genomic_DNA"/>
</dbReference>
<dbReference type="Proteomes" id="UP001549019">
    <property type="component" value="Unassembled WGS sequence"/>
</dbReference>
<keyword evidence="9" id="KW-1185">Reference proteome</keyword>
<dbReference type="Gene3D" id="1.20.1250.20">
    <property type="entry name" value="MFS general substrate transporter like domains"/>
    <property type="match status" value="1"/>
</dbReference>
<dbReference type="InterPro" id="IPR036259">
    <property type="entry name" value="MFS_trans_sf"/>
</dbReference>
<feature type="transmembrane region" description="Helical" evidence="7">
    <location>
        <begin position="143"/>
        <end position="165"/>
    </location>
</feature>
<feature type="transmembrane region" description="Helical" evidence="7">
    <location>
        <begin position="80"/>
        <end position="98"/>
    </location>
</feature>
<evidence type="ECO:0000256" key="2">
    <source>
        <dbReference type="ARBA" id="ARBA00022475"/>
    </source>
</evidence>
<dbReference type="RefSeq" id="WP_230822208.1">
    <property type="nucleotide sequence ID" value="NZ_JAJNCU010000005.1"/>
</dbReference>
<feature type="transmembrane region" description="Helical" evidence="7">
    <location>
        <begin position="104"/>
        <end position="123"/>
    </location>
</feature>
<feature type="transmembrane region" description="Helical" evidence="7">
    <location>
        <begin position="328"/>
        <end position="353"/>
    </location>
</feature>
<feature type="compositionally biased region" description="Low complexity" evidence="6">
    <location>
        <begin position="446"/>
        <end position="456"/>
    </location>
</feature>
<keyword evidence="2" id="KW-1003">Cell membrane</keyword>
<accession>A0ABV2EB18</accession>
<feature type="region of interest" description="Disordered" evidence="6">
    <location>
        <begin position="425"/>
        <end position="456"/>
    </location>
</feature>
<evidence type="ECO:0000313" key="8">
    <source>
        <dbReference type="EMBL" id="MET3111321.1"/>
    </source>
</evidence>